<proteinExistence type="predicted"/>
<organism evidence="2">
    <name type="scientific">Pithovirus LCPAC101</name>
    <dbReference type="NCBI Taxonomy" id="2506586"/>
    <lineage>
        <taxon>Viruses</taxon>
        <taxon>Pithoviruses</taxon>
    </lineage>
</organism>
<feature type="transmembrane region" description="Helical" evidence="1">
    <location>
        <begin position="165"/>
        <end position="182"/>
    </location>
</feature>
<keyword evidence="1" id="KW-0812">Transmembrane</keyword>
<reference evidence="2" key="1">
    <citation type="journal article" date="2019" name="MBio">
        <title>Virus Genomes from Deep Sea Sediments Expand the Ocean Megavirome and Support Independent Origins of Viral Gigantism.</title>
        <authorList>
            <person name="Backstrom D."/>
            <person name="Yutin N."/>
            <person name="Jorgensen S.L."/>
            <person name="Dharamshi J."/>
            <person name="Homa F."/>
            <person name="Zaremba-Niedwiedzka K."/>
            <person name="Spang A."/>
            <person name="Wolf Y.I."/>
            <person name="Koonin E.V."/>
            <person name="Ettema T.J."/>
        </authorList>
    </citation>
    <scope>NUCLEOTIDE SEQUENCE</scope>
</reference>
<sequence>MGCTKSSLHTAAPKSKVITRDYLNKITTDKIQKKFDGLYNKINNAYNNLSQDYIIKKAKKGVYTILLLKYTVTDDENLYPTKKVLSKLNKEHKVNGTCIQFSFRRAESMVSQSHYIYIYHGTNYTYYILTLNYILYFGHKLYIILYFEHGRYFICNIKYYEHRNYIIYYILNMKLYIILYFERGRYFICNIKYYEHRNYILYYII</sequence>
<keyword evidence="1" id="KW-1133">Transmembrane helix</keyword>
<dbReference type="EMBL" id="MK500443">
    <property type="protein sequence ID" value="QBK89857.1"/>
    <property type="molecule type" value="Genomic_DNA"/>
</dbReference>
<evidence type="ECO:0000313" key="2">
    <source>
        <dbReference type="EMBL" id="QBK89857.1"/>
    </source>
</evidence>
<evidence type="ECO:0000256" key="1">
    <source>
        <dbReference type="SAM" id="Phobius"/>
    </source>
</evidence>
<protein>
    <submittedName>
        <fullName evidence="2">Uncharacterized protein</fullName>
    </submittedName>
</protein>
<gene>
    <name evidence="2" type="ORF">LCPAC101_01400</name>
</gene>
<name>A0A481Z285_9VIRU</name>
<keyword evidence="1" id="KW-0472">Membrane</keyword>
<feature type="transmembrane region" description="Helical" evidence="1">
    <location>
        <begin position="124"/>
        <end position="145"/>
    </location>
</feature>
<accession>A0A481Z285</accession>